<dbReference type="EMBL" id="AM438239">
    <property type="protein sequence ID" value="CAN82651.1"/>
    <property type="molecule type" value="Genomic_DNA"/>
</dbReference>
<evidence type="ECO:0000256" key="1">
    <source>
        <dbReference type="SAM" id="MobiDB-lite"/>
    </source>
</evidence>
<feature type="compositionally biased region" description="Acidic residues" evidence="1">
    <location>
        <begin position="86"/>
        <end position="97"/>
    </location>
</feature>
<organism evidence="2">
    <name type="scientific">Vitis vinifera</name>
    <name type="common">Grape</name>
    <dbReference type="NCBI Taxonomy" id="29760"/>
    <lineage>
        <taxon>Eukaryota</taxon>
        <taxon>Viridiplantae</taxon>
        <taxon>Streptophyta</taxon>
        <taxon>Embryophyta</taxon>
        <taxon>Tracheophyta</taxon>
        <taxon>Spermatophyta</taxon>
        <taxon>Magnoliopsida</taxon>
        <taxon>eudicotyledons</taxon>
        <taxon>Gunneridae</taxon>
        <taxon>Pentapetalae</taxon>
        <taxon>rosids</taxon>
        <taxon>Vitales</taxon>
        <taxon>Vitaceae</taxon>
        <taxon>Viteae</taxon>
        <taxon>Vitis</taxon>
    </lineage>
</organism>
<reference evidence="2" key="1">
    <citation type="journal article" date="2007" name="PLoS ONE">
        <title>The first genome sequence of an elite grapevine cultivar (Pinot noir Vitis vinifera L.): coping with a highly heterozygous genome.</title>
        <authorList>
            <person name="Velasco R."/>
            <person name="Zharkikh A."/>
            <person name="Troggio M."/>
            <person name="Cartwright D.A."/>
            <person name="Cestaro A."/>
            <person name="Pruss D."/>
            <person name="Pindo M."/>
            <person name="FitzGerald L.M."/>
            <person name="Vezzulli S."/>
            <person name="Reid J."/>
            <person name="Malacarne G."/>
            <person name="Iliev D."/>
            <person name="Coppola G."/>
            <person name="Wardell B."/>
            <person name="Micheletti D."/>
            <person name="Macalma T."/>
            <person name="Facci M."/>
            <person name="Mitchell J.T."/>
            <person name="Perazzolli M."/>
            <person name="Eldredge G."/>
            <person name="Gatto P."/>
            <person name="Oyzerski R."/>
            <person name="Moretto M."/>
            <person name="Gutin N."/>
            <person name="Stefanini M."/>
            <person name="Chen Y."/>
            <person name="Segala C."/>
            <person name="Davenport C."/>
            <person name="Dematte L."/>
            <person name="Mraz A."/>
            <person name="Battilana J."/>
            <person name="Stormo K."/>
            <person name="Costa F."/>
            <person name="Tao Q."/>
            <person name="Si-Ammour A."/>
            <person name="Harkins T."/>
            <person name="Lackey A."/>
            <person name="Perbost C."/>
            <person name="Taillon B."/>
            <person name="Stella A."/>
            <person name="Solovyev V."/>
            <person name="Fawcett J.A."/>
            <person name="Sterck L."/>
            <person name="Vandepoele K."/>
            <person name="Grando S.M."/>
            <person name="Toppo S."/>
            <person name="Moser C."/>
            <person name="Lanchbury J."/>
            <person name="Bogden R."/>
            <person name="Skolnick M."/>
            <person name="Sgaramella V."/>
            <person name="Bhatnagar S.K."/>
            <person name="Fontana P."/>
            <person name="Gutin A."/>
            <person name="Van de Peer Y."/>
            <person name="Salamini F."/>
            <person name="Viola R."/>
        </authorList>
    </citation>
    <scope>NUCLEOTIDE SEQUENCE</scope>
</reference>
<dbReference type="AlphaFoldDB" id="A5AWK6"/>
<proteinExistence type="predicted"/>
<gene>
    <name evidence="2" type="ORF">VITISV_024772</name>
</gene>
<accession>A5AWK6</accession>
<sequence length="131" mass="14672">MDTAPLFANHHVVFIKIGREYYKLIFRTGLEEGTNVENRGNHSLKVVEEFEGISQATEHSYPALVMSSEDGTGGTKAEYEGCNSEDYSEDEMYNDDDDDEYLVNESLEEMESPVPLGSLPVDLLAKQLGEE</sequence>
<evidence type="ECO:0000313" key="2">
    <source>
        <dbReference type="EMBL" id="CAN82651.1"/>
    </source>
</evidence>
<name>A5AWK6_VITVI</name>
<feature type="region of interest" description="Disordered" evidence="1">
    <location>
        <begin position="61"/>
        <end position="97"/>
    </location>
</feature>
<dbReference type="ExpressionAtlas" id="A5AWK6">
    <property type="expression patterns" value="baseline and differential"/>
</dbReference>
<protein>
    <submittedName>
        <fullName evidence="2">Uncharacterized protein</fullName>
    </submittedName>
</protein>